<evidence type="ECO:0000313" key="1">
    <source>
        <dbReference type="EMBL" id="TQQ81360.1"/>
    </source>
</evidence>
<dbReference type="Gene3D" id="3.30.420.10">
    <property type="entry name" value="Ribonuclease H-like superfamily/Ribonuclease H"/>
    <property type="match status" value="1"/>
</dbReference>
<dbReference type="OrthoDB" id="195008at2157"/>
<name>A0A8J8PA04_9EURY</name>
<reference evidence="1" key="1">
    <citation type="submission" date="2019-02" db="EMBL/GenBank/DDBJ databases">
        <title>Halonotius sp. a new haloarchaeum isolated from saline soil.</title>
        <authorList>
            <person name="Duran-Viseras A."/>
            <person name="Sanchez-Porro C."/>
            <person name="Ventosa A."/>
        </authorList>
    </citation>
    <scope>NUCLEOTIDE SEQUENCE</scope>
    <source>
        <strain evidence="1">F15B</strain>
    </source>
</reference>
<dbReference type="AlphaFoldDB" id="A0A8J8PA04"/>
<protein>
    <recommendedName>
        <fullName evidence="3">Tc1-like transposase DDE domain-containing protein</fullName>
    </recommendedName>
</protein>
<dbReference type="InterPro" id="IPR036397">
    <property type="entry name" value="RNaseH_sf"/>
</dbReference>
<keyword evidence="2" id="KW-1185">Reference proteome</keyword>
<accession>A0A8J8PA04</accession>
<dbReference type="GO" id="GO:0003676">
    <property type="term" value="F:nucleic acid binding"/>
    <property type="evidence" value="ECO:0007669"/>
    <property type="project" value="InterPro"/>
</dbReference>
<proteinExistence type="predicted"/>
<gene>
    <name evidence="1" type="ORF">EGH24_08260</name>
</gene>
<comment type="caution">
    <text evidence="1">The sequence shown here is derived from an EMBL/GenBank/DDBJ whole genome shotgun (WGS) entry which is preliminary data.</text>
</comment>
<organism evidence="1 2">
    <name type="scientific">Halonotius terrestris</name>
    <dbReference type="NCBI Taxonomy" id="2487750"/>
    <lineage>
        <taxon>Archaea</taxon>
        <taxon>Methanobacteriati</taxon>
        <taxon>Methanobacteriota</taxon>
        <taxon>Stenosarchaea group</taxon>
        <taxon>Halobacteria</taxon>
        <taxon>Halobacteriales</taxon>
        <taxon>Haloferacaceae</taxon>
        <taxon>Halonotius</taxon>
    </lineage>
</organism>
<dbReference type="EMBL" id="RKLU01000003">
    <property type="protein sequence ID" value="TQQ81360.1"/>
    <property type="molecule type" value="Genomic_DNA"/>
</dbReference>
<evidence type="ECO:0000313" key="2">
    <source>
        <dbReference type="Proteomes" id="UP000705823"/>
    </source>
</evidence>
<dbReference type="Proteomes" id="UP000705823">
    <property type="component" value="Unassembled WGS sequence"/>
</dbReference>
<evidence type="ECO:0008006" key="3">
    <source>
        <dbReference type="Google" id="ProtNLM"/>
    </source>
</evidence>
<sequence>MNLIFLPPSSPHLNPLEKVWDFLKWIIVPIIVQNEDEFFELLKDTFDRITNRISFAKKWCQKLLSLHKLF</sequence>